<dbReference type="Proteomes" id="UP000290565">
    <property type="component" value="Unassembled WGS sequence"/>
</dbReference>
<reference evidence="1 2" key="1">
    <citation type="submission" date="2015-04" db="EMBL/GenBank/DDBJ databases">
        <title>Comparative genomics of rhizobia nodulating Arachis hypogaea in China.</title>
        <authorList>
            <person name="Li Y."/>
        </authorList>
    </citation>
    <scope>NUCLEOTIDE SEQUENCE [LARGE SCALE GENOMIC DNA]</scope>
    <source>
        <strain evidence="1 2">CCBAU 51787</strain>
    </source>
</reference>
<evidence type="ECO:0000313" key="1">
    <source>
        <dbReference type="EMBL" id="RXH32000.1"/>
    </source>
</evidence>
<comment type="caution">
    <text evidence="1">The sequence shown here is derived from an EMBL/GenBank/DDBJ whole genome shotgun (WGS) entry which is preliminary data.</text>
</comment>
<sequence>MHSIEPGPLNQAGLACVRIGVKLIKVVAGRRALLVWHLGAGLRRIPRGLLSVEGFRVTRGVLRAIELAKMPARLPELGNGFIVRHDATIIAHGWDQRLLSIDVHGRDGAVVVLDHGTIIEIDIPRLQQASDIICHHRTG</sequence>
<dbReference type="AlphaFoldDB" id="A0A4Q0S7U4"/>
<organism evidence="1 2">
    <name type="scientific">Bradyrhizobium zhanjiangense</name>
    <dbReference type="NCBI Taxonomy" id="1325107"/>
    <lineage>
        <taxon>Bacteria</taxon>
        <taxon>Pseudomonadati</taxon>
        <taxon>Pseudomonadota</taxon>
        <taxon>Alphaproteobacteria</taxon>
        <taxon>Hyphomicrobiales</taxon>
        <taxon>Nitrobacteraceae</taxon>
        <taxon>Bradyrhizobium</taxon>
    </lineage>
</organism>
<accession>A0A4Q0S7U4</accession>
<name>A0A4Q0S7U4_9BRAD</name>
<gene>
    <name evidence="1" type="ORF">XH94_32570</name>
</gene>
<evidence type="ECO:0000313" key="2">
    <source>
        <dbReference type="Proteomes" id="UP000290565"/>
    </source>
</evidence>
<dbReference type="EMBL" id="LBJM01000089">
    <property type="protein sequence ID" value="RXH32000.1"/>
    <property type="molecule type" value="Genomic_DNA"/>
</dbReference>
<protein>
    <submittedName>
        <fullName evidence="1">Uncharacterized protein</fullName>
    </submittedName>
</protein>
<proteinExistence type="predicted"/>